<dbReference type="EMBL" id="CP001810">
    <property type="protein sequence ID" value="ADL34508.1"/>
    <property type="molecule type" value="Genomic_DNA"/>
</dbReference>
<dbReference type="RefSeq" id="WP_013281162.1">
    <property type="nucleotide sequence ID" value="NC_014387.1"/>
</dbReference>
<keyword evidence="1" id="KW-0812">Transmembrane</keyword>
<dbReference type="HOGENOM" id="CLU_2664131_0_0_9"/>
<dbReference type="eggNOG" id="ENOG502ZH4N">
    <property type="taxonomic scope" value="Bacteria"/>
</dbReference>
<keyword evidence="1" id="KW-0472">Membrane</keyword>
<evidence type="ECO:0000313" key="2">
    <source>
        <dbReference type="EMBL" id="ADL34508.1"/>
    </source>
</evidence>
<protein>
    <submittedName>
        <fullName evidence="2">Uncharacterized protein</fullName>
    </submittedName>
</protein>
<sequence>MKSFLRFLGKLIGIGAVIYGILFAVFYWDLDGKFMYYIWEPMMVKRFDNMKRADNTSIPYLQKDKVAPDEYTQIL</sequence>
<dbReference type="AlphaFoldDB" id="E0RV89"/>
<accession>E0RV89</accession>
<gene>
    <name evidence="2" type="ordered locus">bpr_I1772</name>
</gene>
<dbReference type="STRING" id="515622.bpr_I1772"/>
<dbReference type="Proteomes" id="UP000001299">
    <property type="component" value="Chromosome 1"/>
</dbReference>
<reference evidence="2 3" key="1">
    <citation type="journal article" date="2010" name="PLoS ONE">
        <title>The glycobiome of the rumen bacterium Butyrivibrio proteoclasticus B316(T) highlights adaptation to a polysaccharide-rich environment.</title>
        <authorList>
            <person name="Kelly W.J."/>
            <person name="Leahy S.C."/>
            <person name="Altermann E."/>
            <person name="Yeoman C.J."/>
            <person name="Dunne J.C."/>
            <person name="Kong Z."/>
            <person name="Pacheco D.M."/>
            <person name="Li D."/>
            <person name="Noel S.J."/>
            <person name="Moon C.D."/>
            <person name="Cookson A.L."/>
            <person name="Attwood G.T."/>
        </authorList>
    </citation>
    <scope>NUCLEOTIDE SEQUENCE [LARGE SCALE GENOMIC DNA]</scope>
    <source>
        <strain evidence="3">ATCC 51982 / DSM 14932 / B316</strain>
    </source>
</reference>
<proteinExistence type="predicted"/>
<name>E0RV89_BUTPB</name>
<keyword evidence="3" id="KW-1185">Reference proteome</keyword>
<evidence type="ECO:0000313" key="3">
    <source>
        <dbReference type="Proteomes" id="UP000001299"/>
    </source>
</evidence>
<dbReference type="KEGG" id="bpb:bpr_I1772"/>
<evidence type="ECO:0000256" key="1">
    <source>
        <dbReference type="SAM" id="Phobius"/>
    </source>
</evidence>
<keyword evidence="1" id="KW-1133">Transmembrane helix</keyword>
<feature type="transmembrane region" description="Helical" evidence="1">
    <location>
        <begin position="7"/>
        <end position="28"/>
    </location>
</feature>
<organism evidence="2 3">
    <name type="scientific">Butyrivibrio proteoclasticus (strain ATCC 51982 / DSM 14932 / B316)</name>
    <name type="common">Clostridium proteoclasticum</name>
    <dbReference type="NCBI Taxonomy" id="515622"/>
    <lineage>
        <taxon>Bacteria</taxon>
        <taxon>Bacillati</taxon>
        <taxon>Bacillota</taxon>
        <taxon>Clostridia</taxon>
        <taxon>Lachnospirales</taxon>
        <taxon>Lachnospiraceae</taxon>
        <taxon>Butyrivibrio</taxon>
    </lineage>
</organism>